<dbReference type="PROSITE" id="PS01081">
    <property type="entry name" value="HTH_TETR_1"/>
    <property type="match status" value="1"/>
</dbReference>
<organism evidence="2 3">
    <name type="scientific">Hungatella hathewayi</name>
    <dbReference type="NCBI Taxonomy" id="154046"/>
    <lineage>
        <taxon>Bacteria</taxon>
        <taxon>Bacillati</taxon>
        <taxon>Bacillota</taxon>
        <taxon>Clostridia</taxon>
        <taxon>Lachnospirales</taxon>
        <taxon>Lachnospiraceae</taxon>
        <taxon>Hungatella</taxon>
    </lineage>
</organism>
<evidence type="ECO:0000256" key="1">
    <source>
        <dbReference type="ARBA" id="ARBA00023125"/>
    </source>
</evidence>
<keyword evidence="1" id="KW-0238">DNA-binding</keyword>
<dbReference type="InterPro" id="IPR001647">
    <property type="entry name" value="HTH_TetR"/>
</dbReference>
<accession>A0A413XH86</accession>
<sequence length="218" mass="24635">MRTVKEPEIRKNEILDAADTLFARKGFDNTSTGDILEMVGIARGTLYYHFKSKEDILDALIERYNRQILSAAQEAASDKRFSVKERLIRTILALNVSQKGGQELKEQMHRPQNALMHQKTQMAVLNGVTPILTKLIREGAEAGYFQTPYPRECVEMIMVYSNVFFDDAAEASEELRDERVQALIFNIERLLGAETGSLASDLMRVFGSRKVGQNEADS</sequence>
<evidence type="ECO:0000313" key="2">
    <source>
        <dbReference type="EMBL" id="GKG98830.1"/>
    </source>
</evidence>
<protein>
    <submittedName>
        <fullName evidence="2">TetR family transcriptional regulator</fullName>
    </submittedName>
</protein>
<proteinExistence type="predicted"/>
<dbReference type="InterPro" id="IPR049149">
    <property type="entry name" value="TetR/AcrR_C"/>
</dbReference>
<dbReference type="PANTHER" id="PTHR43479:SF11">
    <property type="entry name" value="ACREF_ENVCD OPERON REPRESSOR-RELATED"/>
    <property type="match status" value="1"/>
</dbReference>
<dbReference type="InterPro" id="IPR050624">
    <property type="entry name" value="HTH-type_Tx_Regulator"/>
</dbReference>
<dbReference type="Pfam" id="PF21303">
    <property type="entry name" value="TetR_C_39"/>
    <property type="match status" value="1"/>
</dbReference>
<dbReference type="GeneID" id="93147399"/>
<dbReference type="Gene3D" id="1.10.357.10">
    <property type="entry name" value="Tetracycline Repressor, domain 2"/>
    <property type="match status" value="1"/>
</dbReference>
<dbReference type="PANTHER" id="PTHR43479">
    <property type="entry name" value="ACREF/ENVCD OPERON REPRESSOR-RELATED"/>
    <property type="match status" value="1"/>
</dbReference>
<dbReference type="AlphaFoldDB" id="A0A413XH86"/>
<dbReference type="PROSITE" id="PS50977">
    <property type="entry name" value="HTH_TETR_2"/>
    <property type="match status" value="1"/>
</dbReference>
<comment type="caution">
    <text evidence="2">The sequence shown here is derived from an EMBL/GenBank/DDBJ whole genome shotgun (WGS) entry which is preliminary data.</text>
</comment>
<dbReference type="SUPFAM" id="SSF46689">
    <property type="entry name" value="Homeodomain-like"/>
    <property type="match status" value="1"/>
</dbReference>
<name>A0A413XH86_9FIRM</name>
<dbReference type="PRINTS" id="PR00455">
    <property type="entry name" value="HTHTETR"/>
</dbReference>
<dbReference type="InterPro" id="IPR023772">
    <property type="entry name" value="DNA-bd_HTH_TetR-type_CS"/>
</dbReference>
<dbReference type="Pfam" id="PF00440">
    <property type="entry name" value="TetR_N"/>
    <property type="match status" value="1"/>
</dbReference>
<dbReference type="InterPro" id="IPR009057">
    <property type="entry name" value="Homeodomain-like_sf"/>
</dbReference>
<dbReference type="GO" id="GO:0003677">
    <property type="term" value="F:DNA binding"/>
    <property type="evidence" value="ECO:0007669"/>
    <property type="project" value="UniProtKB-UniRule"/>
</dbReference>
<evidence type="ECO:0000313" key="3">
    <source>
        <dbReference type="Proteomes" id="UP001055091"/>
    </source>
</evidence>
<gene>
    <name evidence="2" type="ORF">CE91St55_08120</name>
</gene>
<dbReference type="RefSeq" id="WP_006772395.1">
    <property type="nucleotide sequence ID" value="NZ_BQNJ01000001.1"/>
</dbReference>
<dbReference type="Proteomes" id="UP001055091">
    <property type="component" value="Unassembled WGS sequence"/>
</dbReference>
<reference evidence="2" key="1">
    <citation type="submission" date="2022-01" db="EMBL/GenBank/DDBJ databases">
        <title>Novel bile acid biosynthetic pathways are enriched in the microbiome of centenarians.</title>
        <authorList>
            <person name="Sato Y."/>
            <person name="Atarashi K."/>
            <person name="Plichta R.D."/>
            <person name="Arai Y."/>
            <person name="Sasajima S."/>
            <person name="Kearney M.S."/>
            <person name="Suda W."/>
            <person name="Takeshita K."/>
            <person name="Sasaki T."/>
            <person name="Okamoto S."/>
            <person name="Skelly N.A."/>
            <person name="Okamura Y."/>
            <person name="Vlamakis H."/>
            <person name="Li Y."/>
            <person name="Tanoue T."/>
            <person name="Takei H."/>
            <person name="Nittono H."/>
            <person name="Narushima S."/>
            <person name="Irie J."/>
            <person name="Itoh H."/>
            <person name="Moriya K."/>
            <person name="Sugiura Y."/>
            <person name="Suematsu M."/>
            <person name="Moritoki N."/>
            <person name="Shibata S."/>
            <person name="Littman R.D."/>
            <person name="Fischbach A.M."/>
            <person name="Uwamino Y."/>
            <person name="Inoue T."/>
            <person name="Honda A."/>
            <person name="Hattori M."/>
            <person name="Murai T."/>
            <person name="Xavier J.R."/>
            <person name="Hirose N."/>
            <person name="Honda K."/>
        </authorList>
    </citation>
    <scope>NUCLEOTIDE SEQUENCE</scope>
    <source>
        <strain evidence="2">CE91-St55</strain>
    </source>
</reference>
<dbReference type="EMBL" id="BQNJ01000001">
    <property type="protein sequence ID" value="GKG98830.1"/>
    <property type="molecule type" value="Genomic_DNA"/>
</dbReference>